<dbReference type="InterPro" id="IPR019480">
    <property type="entry name" value="Dihydroorotate_DH_Fe-S-bd"/>
</dbReference>
<dbReference type="InterPro" id="IPR017927">
    <property type="entry name" value="FAD-bd_FR_type"/>
</dbReference>
<keyword evidence="9 11" id="KW-0408">Iron</keyword>
<dbReference type="GO" id="GO:0009055">
    <property type="term" value="F:electron transfer activity"/>
    <property type="evidence" value="ECO:0007669"/>
    <property type="project" value="UniProtKB-UniRule"/>
</dbReference>
<feature type="binding site" evidence="11 12">
    <location>
        <begin position="69"/>
        <end position="71"/>
    </location>
    <ligand>
        <name>FAD</name>
        <dbReference type="ChEBI" id="CHEBI:57692"/>
    </ligand>
</feature>
<evidence type="ECO:0000313" key="15">
    <source>
        <dbReference type="EMBL" id="SET87741.1"/>
    </source>
</evidence>
<dbReference type="Gene3D" id="2.10.240.10">
    <property type="entry name" value="Dihydroorotate dehydrogenase, electron transfer subunit"/>
    <property type="match status" value="1"/>
</dbReference>
<evidence type="ECO:0000256" key="5">
    <source>
        <dbReference type="ARBA" id="ARBA00022723"/>
    </source>
</evidence>
<comment type="caution">
    <text evidence="11">Lacks conserved residue(s) required for the propagation of feature annotation.</text>
</comment>
<evidence type="ECO:0000256" key="7">
    <source>
        <dbReference type="ARBA" id="ARBA00022975"/>
    </source>
</evidence>
<evidence type="ECO:0000313" key="16">
    <source>
        <dbReference type="Proteomes" id="UP000199820"/>
    </source>
</evidence>
<dbReference type="PANTHER" id="PTHR43513:SF3">
    <property type="entry name" value="DIHYDROOROTATE DEHYDROGENASE B (NAD(+)), ELECTRON TRANSFER SUBUNIT-RELATED"/>
    <property type="match status" value="1"/>
</dbReference>
<dbReference type="GO" id="GO:0016491">
    <property type="term" value="F:oxidoreductase activity"/>
    <property type="evidence" value="ECO:0007669"/>
    <property type="project" value="InterPro"/>
</dbReference>
<comment type="subunit">
    <text evidence="11">Heterotetramer of 2 PyrK and 2 PyrD type B subunits.</text>
</comment>
<organism evidence="15 16">
    <name type="scientific">[Clostridium] aminophilum</name>
    <dbReference type="NCBI Taxonomy" id="1526"/>
    <lineage>
        <taxon>Bacteria</taxon>
        <taxon>Bacillati</taxon>
        <taxon>Bacillota</taxon>
        <taxon>Clostridia</taxon>
        <taxon>Lachnospirales</taxon>
        <taxon>Lachnospiraceae</taxon>
    </lineage>
</organism>
<comment type="similarity">
    <text evidence="1 11">Belongs to the PyrK family.</text>
</comment>
<dbReference type="InterPro" id="IPR023455">
    <property type="entry name" value="Dihydroorotate_DHASE_ETsu"/>
</dbReference>
<dbReference type="PROSITE" id="PS51384">
    <property type="entry name" value="FAD_FR"/>
    <property type="match status" value="1"/>
</dbReference>
<dbReference type="SUPFAM" id="SSF52343">
    <property type="entry name" value="Ferredoxin reductase-like, C-terminal NADP-linked domain"/>
    <property type="match status" value="1"/>
</dbReference>
<sequence length="254" mass="27216">MAKVRETGTVIRQEMLTAGMFSMWIRTSAGKDSVPGQFAALYSKDSARLLPRPFGICDVAEDGESLRIVYRVAGAGTEEFSRYQPGDSVEIMGPLGNGFPLAGKKALVIAGGSGVPPILNLAKHYPGTCTAVLGYRDRNTFLADDFKEYCDVYLATEDGSLGTKGNVLDAIRENGLKADVIYACGPTPMLRALKAYAKEQGIPCYISLEEKMACGIGACLACVCKTKEIDGHSNVHNTRICADGPVFDAEEVEL</sequence>
<dbReference type="AlphaFoldDB" id="A0A1I0HX09"/>
<gene>
    <name evidence="11" type="primary">pyrK</name>
    <name evidence="15" type="ORF">SAMN04487771_10592</name>
</gene>
<evidence type="ECO:0000256" key="10">
    <source>
        <dbReference type="ARBA" id="ARBA00023014"/>
    </source>
</evidence>
<dbReference type="OrthoDB" id="9789468at2"/>
<dbReference type="GO" id="GO:0044205">
    <property type="term" value="P:'de novo' UMP biosynthetic process"/>
    <property type="evidence" value="ECO:0007669"/>
    <property type="project" value="UniProtKB-UniRule"/>
</dbReference>
<dbReference type="PIRSF" id="PIRSF006816">
    <property type="entry name" value="Cyc3_hyd_g"/>
    <property type="match status" value="1"/>
</dbReference>
<feature type="binding site" evidence="11 13">
    <location>
        <position position="214"/>
    </location>
    <ligand>
        <name>[2Fe-2S] cluster</name>
        <dbReference type="ChEBI" id="CHEBI:190135"/>
    </ligand>
</feature>
<feature type="binding site" evidence="11 12">
    <location>
        <begin position="76"/>
        <end position="77"/>
    </location>
    <ligand>
        <name>FAD</name>
        <dbReference type="ChEBI" id="CHEBI:57692"/>
    </ligand>
</feature>
<feature type="binding site" evidence="11 13">
    <location>
        <position position="241"/>
    </location>
    <ligand>
        <name>[2Fe-2S] cluster</name>
        <dbReference type="ChEBI" id="CHEBI:190135"/>
    </ligand>
</feature>
<evidence type="ECO:0000256" key="11">
    <source>
        <dbReference type="HAMAP-Rule" id="MF_01211"/>
    </source>
</evidence>
<evidence type="ECO:0000256" key="2">
    <source>
        <dbReference type="ARBA" id="ARBA00022448"/>
    </source>
</evidence>
<dbReference type="eggNOG" id="COG0543">
    <property type="taxonomic scope" value="Bacteria"/>
</dbReference>
<dbReference type="Pfam" id="PF10418">
    <property type="entry name" value="DHODB_Fe-S_bind"/>
    <property type="match status" value="1"/>
</dbReference>
<dbReference type="UniPathway" id="UPA00070">
    <property type="reaction ID" value="UER00945"/>
</dbReference>
<dbReference type="SUPFAM" id="SSF63380">
    <property type="entry name" value="Riboflavin synthase domain-like"/>
    <property type="match status" value="1"/>
</dbReference>
<keyword evidence="10 11" id="KW-0411">Iron-sulfur</keyword>
<dbReference type="InterPro" id="IPR037117">
    <property type="entry name" value="Dihydroorotate_DH_ele_sf"/>
</dbReference>
<evidence type="ECO:0000259" key="14">
    <source>
        <dbReference type="PROSITE" id="PS51384"/>
    </source>
</evidence>
<keyword evidence="7 11" id="KW-0665">Pyrimidine biosynthesis</keyword>
<evidence type="ECO:0000256" key="3">
    <source>
        <dbReference type="ARBA" id="ARBA00022630"/>
    </source>
</evidence>
<proteinExistence type="inferred from homology"/>
<dbReference type="InterPro" id="IPR039261">
    <property type="entry name" value="FNR_nucleotide-bd"/>
</dbReference>
<dbReference type="CDD" id="cd06218">
    <property type="entry name" value="DHOD_e_trans"/>
    <property type="match status" value="1"/>
</dbReference>
<dbReference type="GO" id="GO:0051537">
    <property type="term" value="F:2 iron, 2 sulfur cluster binding"/>
    <property type="evidence" value="ECO:0007669"/>
    <property type="project" value="UniProtKB-KW"/>
</dbReference>
<dbReference type="GO" id="GO:0046872">
    <property type="term" value="F:metal ion binding"/>
    <property type="evidence" value="ECO:0007669"/>
    <property type="project" value="UniProtKB-KW"/>
</dbReference>
<dbReference type="RefSeq" id="WP_074650317.1">
    <property type="nucleotide sequence ID" value="NZ_FOIL01000059.1"/>
</dbReference>
<comment type="function">
    <text evidence="11">Responsible for channeling the electrons from the oxidation of dihydroorotate from the FMN redox center in the PyrD type B subunit to the ultimate electron acceptor NAD(+).</text>
</comment>
<dbReference type="InterPro" id="IPR050353">
    <property type="entry name" value="PyrK_electron_transfer"/>
</dbReference>
<evidence type="ECO:0000256" key="9">
    <source>
        <dbReference type="ARBA" id="ARBA00023004"/>
    </source>
</evidence>
<feature type="domain" description="FAD-binding FR-type" evidence="14">
    <location>
        <begin position="3"/>
        <end position="101"/>
    </location>
</feature>
<comment type="cofactor">
    <cofactor evidence="13">
        <name>[2Fe-2S] cluster</name>
        <dbReference type="ChEBI" id="CHEBI:190135"/>
    </cofactor>
    <text evidence="13">Binds 1 [2Fe-2S] cluster per subunit.</text>
</comment>
<dbReference type="GO" id="GO:0050660">
    <property type="term" value="F:flavin adenine dinucleotide binding"/>
    <property type="evidence" value="ECO:0007669"/>
    <property type="project" value="InterPro"/>
</dbReference>
<feature type="binding site" evidence="11 13">
    <location>
        <position position="219"/>
    </location>
    <ligand>
        <name>[2Fe-2S] cluster</name>
        <dbReference type="ChEBI" id="CHEBI:190135"/>
    </ligand>
</feature>
<keyword evidence="8 11" id="KW-0249">Electron transport</keyword>
<dbReference type="EMBL" id="FOIL01000059">
    <property type="protein sequence ID" value="SET87741.1"/>
    <property type="molecule type" value="Genomic_DNA"/>
</dbReference>
<dbReference type="InterPro" id="IPR017938">
    <property type="entry name" value="Riboflavin_synthase-like_b-brl"/>
</dbReference>
<accession>A0A1I0HX09</accession>
<dbReference type="Proteomes" id="UP000199820">
    <property type="component" value="Unassembled WGS sequence"/>
</dbReference>
<feature type="binding site" evidence="11 13">
    <location>
        <position position="222"/>
    </location>
    <ligand>
        <name>[2Fe-2S] cluster</name>
        <dbReference type="ChEBI" id="CHEBI:190135"/>
    </ligand>
</feature>
<keyword evidence="4 11" id="KW-0001">2Fe-2S</keyword>
<dbReference type="InterPro" id="IPR012165">
    <property type="entry name" value="Cyt_c3_hydrogenase_gsu"/>
</dbReference>
<evidence type="ECO:0000256" key="12">
    <source>
        <dbReference type="PIRSR" id="PIRSR006816-1"/>
    </source>
</evidence>
<name>A0A1I0HX09_9FIRM</name>
<dbReference type="HAMAP" id="MF_01211">
    <property type="entry name" value="DHODB_Fe_S_bind"/>
    <property type="match status" value="1"/>
</dbReference>
<comment type="pathway">
    <text evidence="11">Pyrimidine metabolism; UMP biosynthesis via de novo pathway; orotate from (S)-dihydroorotate (NAD(+) route): step 1/1.</text>
</comment>
<evidence type="ECO:0000256" key="13">
    <source>
        <dbReference type="PIRSR" id="PIRSR006816-2"/>
    </source>
</evidence>
<dbReference type="Gene3D" id="2.40.30.10">
    <property type="entry name" value="Translation factors"/>
    <property type="match status" value="1"/>
</dbReference>
<dbReference type="STRING" id="1526.SAMN02910262_02449"/>
<evidence type="ECO:0000256" key="6">
    <source>
        <dbReference type="ARBA" id="ARBA00022827"/>
    </source>
</evidence>
<dbReference type="PANTHER" id="PTHR43513">
    <property type="entry name" value="DIHYDROOROTATE DEHYDROGENASE B (NAD(+)), ELECTRON TRANSFER SUBUNIT"/>
    <property type="match status" value="1"/>
</dbReference>
<evidence type="ECO:0000256" key="8">
    <source>
        <dbReference type="ARBA" id="ARBA00022982"/>
    </source>
</evidence>
<keyword evidence="6 11" id="KW-0274">FAD</keyword>
<comment type="cofactor">
    <cofactor evidence="11 12">
        <name>FAD</name>
        <dbReference type="ChEBI" id="CHEBI:57692"/>
    </cofactor>
    <text evidence="11 12">Binds 1 FAD per subunit.</text>
</comment>
<keyword evidence="2 11" id="KW-0813">Transport</keyword>
<protein>
    <recommendedName>
        <fullName evidence="11">Dihydroorotate dehydrogenase B (NAD(+)), electron transfer subunit</fullName>
    </recommendedName>
    <alternativeName>
        <fullName evidence="11">Dihydroorotate oxidase B, electron transfer subunit</fullName>
    </alternativeName>
</protein>
<keyword evidence="5 11" id="KW-0479">Metal-binding</keyword>
<evidence type="ECO:0000256" key="1">
    <source>
        <dbReference type="ARBA" id="ARBA00006422"/>
    </source>
</evidence>
<comment type="cofactor">
    <cofactor evidence="11">
        <name>[2Fe-2S] cluster</name>
        <dbReference type="ChEBI" id="CHEBI:190135"/>
    </cofactor>
    <text evidence="11">Binds 1 [2Fe-2S] cluster per subunit.</text>
</comment>
<reference evidence="15 16" key="1">
    <citation type="submission" date="2016-10" db="EMBL/GenBank/DDBJ databases">
        <authorList>
            <person name="de Groot N.N."/>
        </authorList>
    </citation>
    <scope>NUCLEOTIDE SEQUENCE [LARGE SCALE GENOMIC DNA]</scope>
    <source>
        <strain evidence="15 16">KH1P1</strain>
    </source>
</reference>
<keyword evidence="16" id="KW-1185">Reference proteome</keyword>
<dbReference type="Gene3D" id="3.40.50.80">
    <property type="entry name" value="Nucleotide-binding domain of ferredoxin-NADP reductase (FNR) module"/>
    <property type="match status" value="1"/>
</dbReference>
<evidence type="ECO:0000256" key="4">
    <source>
        <dbReference type="ARBA" id="ARBA00022714"/>
    </source>
</evidence>
<keyword evidence="3 11" id="KW-0285">Flavoprotein</keyword>